<dbReference type="Pfam" id="PF23769">
    <property type="entry name" value="Beta-prop_WDR75_2nd"/>
    <property type="match status" value="1"/>
</dbReference>
<keyword evidence="6" id="KW-0539">Nucleus</keyword>
<organism evidence="9 10">
    <name type="scientific">Acer saccharum</name>
    <name type="common">Sugar maple</name>
    <dbReference type="NCBI Taxonomy" id="4024"/>
    <lineage>
        <taxon>Eukaryota</taxon>
        <taxon>Viridiplantae</taxon>
        <taxon>Streptophyta</taxon>
        <taxon>Embryophyta</taxon>
        <taxon>Tracheophyta</taxon>
        <taxon>Spermatophyta</taxon>
        <taxon>Magnoliopsida</taxon>
        <taxon>eudicotyledons</taxon>
        <taxon>Gunneridae</taxon>
        <taxon>Pentapetalae</taxon>
        <taxon>rosids</taxon>
        <taxon>malvids</taxon>
        <taxon>Sapindales</taxon>
        <taxon>Sapindaceae</taxon>
        <taxon>Hippocastanoideae</taxon>
        <taxon>Acereae</taxon>
        <taxon>Acer</taxon>
    </lineage>
</organism>
<evidence type="ECO:0000313" key="9">
    <source>
        <dbReference type="EMBL" id="KAK0572101.1"/>
    </source>
</evidence>
<proteinExistence type="predicted"/>
<reference evidence="9" key="2">
    <citation type="submission" date="2023-06" db="EMBL/GenBank/DDBJ databases">
        <authorList>
            <person name="Swenson N.G."/>
            <person name="Wegrzyn J.L."/>
            <person name="Mcevoy S.L."/>
        </authorList>
    </citation>
    <scope>NUCLEOTIDE SEQUENCE</scope>
    <source>
        <strain evidence="9">NS2018</strain>
        <tissue evidence="9">Leaf</tissue>
    </source>
</reference>
<dbReference type="PROSITE" id="PS50294">
    <property type="entry name" value="WD_REPEATS_REGION"/>
    <property type="match status" value="1"/>
</dbReference>
<evidence type="ECO:0000259" key="8">
    <source>
        <dbReference type="Pfam" id="PF23769"/>
    </source>
</evidence>
<dbReference type="InterPro" id="IPR015943">
    <property type="entry name" value="WD40/YVTN_repeat-like_dom_sf"/>
</dbReference>
<evidence type="ECO:0000256" key="1">
    <source>
        <dbReference type="ARBA" id="ARBA00004604"/>
    </source>
</evidence>
<evidence type="ECO:0000256" key="5">
    <source>
        <dbReference type="ARBA" id="ARBA00022737"/>
    </source>
</evidence>
<dbReference type="EMBL" id="JAUESC010000388">
    <property type="protein sequence ID" value="KAK0572101.1"/>
    <property type="molecule type" value="Genomic_DNA"/>
</dbReference>
<dbReference type="SUPFAM" id="SSF50978">
    <property type="entry name" value="WD40 repeat-like"/>
    <property type="match status" value="3"/>
</dbReference>
<evidence type="ECO:0000256" key="2">
    <source>
        <dbReference type="ARBA" id="ARBA00022517"/>
    </source>
</evidence>
<keyword evidence="2" id="KW-0690">Ribosome biogenesis</keyword>
<dbReference type="PANTHER" id="PTHR45176">
    <property type="entry name" value="TRANSDUCIN FAMILY PROTEIN / WD-40 REPEAT FAMILY PROTEIN-RELATED"/>
    <property type="match status" value="1"/>
</dbReference>
<accession>A0AA39RDR5</accession>
<keyword evidence="4 7" id="KW-0853">WD repeat</keyword>
<dbReference type="InterPro" id="IPR036322">
    <property type="entry name" value="WD40_repeat_dom_sf"/>
</dbReference>
<comment type="caution">
    <text evidence="9">The sequence shown here is derived from an EMBL/GenBank/DDBJ whole genome shotgun (WGS) entry which is preliminary data.</text>
</comment>
<evidence type="ECO:0000313" key="10">
    <source>
        <dbReference type="Proteomes" id="UP001168877"/>
    </source>
</evidence>
<dbReference type="AlphaFoldDB" id="A0AA39RDR5"/>
<dbReference type="Pfam" id="PF23869">
    <property type="entry name" value="Beta-prop_WDR75_1st"/>
    <property type="match status" value="2"/>
</dbReference>
<name>A0AA39RDR5_ACESA</name>
<dbReference type="PANTHER" id="PTHR45176:SF1">
    <property type="entry name" value="TRANSDUCIN FAMILY PROTEIN _ WD-40 REPEAT FAMILY PROTEIN-RELATED"/>
    <property type="match status" value="1"/>
</dbReference>
<sequence>MKKEDNVPESQEWFPKWVWKRLESGDLDELMKAIEIEAESDREKAERMIKVAFWCVQYKSESRPVMSVVVKMLEGAVEIPTPLKQIHHILMESPSPQLPISAYNIKWNGSSLDSLGSSPILASATPPLICATPISSLEGHTAPVTTVIVVPASSPANNILCYCWTASLDGTIRYWDFSVPELLKTINIKIPIYSMVIPSLLGLPADSNEKQPNLFAYVSLKDTRETVSKKHKSKSKIRNGQIRKCNLTESRLVGGVTLAETEVPEPITISSSGKYLGITKHQRLSIWKVPDTETERVVLRKITLRHTKRMTVLAFHPIQRIVAAGDSTGRILIWRGFGDKIFASREGLVSGKIMSNDEEKPGVRDNDDADSCTTWHWHSSEVNVLFFSSDGAYLYSGGKEGVLVVWQLDTGKKKFLPRIGSPLLYYTVSPDPSLSSISCADNQIHLLKMPSLEILKSISGIKFSCSLPEEYEGFGSGVAFDHSSALVALRTDNYCVQFYSLFDDRGISEVQVCERNHQPGDDVTVVVTLVALSQDGSMMSTVEVKLAEEGIGGLVCLKFWASESQNKKFTLSTIIYEPHRDARISAVAFHPTQRVAVSSSYGGDFKVWVCNDELEQKDVMLQSSGWTCHAVGSYKKKAITAAAFSADGSILAVAAETVITLWDPDKNVLLAVIGETLTPIVMLLFVGKSEYLVAASWGSKPQLSVWTMSKLSISWSYMLRVEAVACAADLSSFAALALLPESSKCQESIGTTFLGTDGVILLFNATDPVPVATWSARKAKGGALAFLQVSPSSIEENISDGKPPQTLLAYMNSDHEYVLFDPYGEEIHELNVIPHKDLVDPEERRQFGYASIYGELPEFELQRDQTSWVPSVPSEKPWETIFSGSSHNLPPLTKLCSAFLESLLEKRTAVVE</sequence>
<dbReference type="InterPro" id="IPR057644">
    <property type="entry name" value="Beta-prop_WDR75_2nd"/>
</dbReference>
<feature type="repeat" description="WD" evidence="7">
    <location>
        <begin position="375"/>
        <end position="416"/>
    </location>
</feature>
<evidence type="ECO:0000256" key="7">
    <source>
        <dbReference type="PROSITE-ProRule" id="PRU00221"/>
    </source>
</evidence>
<dbReference type="Proteomes" id="UP001168877">
    <property type="component" value="Unassembled WGS sequence"/>
</dbReference>
<protein>
    <recommendedName>
        <fullName evidence="8">WD repeat-containing protein 75 second beta-propeller domain-containing protein</fullName>
    </recommendedName>
</protein>
<feature type="domain" description="WD repeat-containing protein 75 second beta-propeller" evidence="8">
    <location>
        <begin position="485"/>
        <end position="743"/>
    </location>
</feature>
<dbReference type="InterPro" id="IPR001680">
    <property type="entry name" value="WD40_rpt"/>
</dbReference>
<dbReference type="PROSITE" id="PS50082">
    <property type="entry name" value="WD_REPEATS_2"/>
    <property type="match status" value="1"/>
</dbReference>
<gene>
    <name evidence="9" type="ORF">LWI29_026127</name>
</gene>
<evidence type="ECO:0000256" key="6">
    <source>
        <dbReference type="ARBA" id="ARBA00023242"/>
    </source>
</evidence>
<evidence type="ECO:0000256" key="4">
    <source>
        <dbReference type="ARBA" id="ARBA00022574"/>
    </source>
</evidence>
<dbReference type="Gene3D" id="1.10.510.10">
    <property type="entry name" value="Transferase(Phosphotransferase) domain 1"/>
    <property type="match status" value="1"/>
</dbReference>
<evidence type="ECO:0000256" key="3">
    <source>
        <dbReference type="ARBA" id="ARBA00022552"/>
    </source>
</evidence>
<dbReference type="Gene3D" id="2.130.10.10">
    <property type="entry name" value="YVTN repeat-like/Quinoprotein amine dehydrogenase"/>
    <property type="match status" value="3"/>
</dbReference>
<keyword evidence="3" id="KW-0698">rRNA processing</keyword>
<dbReference type="SMART" id="SM00320">
    <property type="entry name" value="WD40"/>
    <property type="match status" value="5"/>
</dbReference>
<comment type="subcellular location">
    <subcellularLocation>
        <location evidence="1">Nucleus</location>
        <location evidence="1">Nucleolus</location>
    </subcellularLocation>
</comment>
<keyword evidence="5" id="KW-0677">Repeat</keyword>
<reference evidence="9" key="1">
    <citation type="journal article" date="2022" name="Plant J.">
        <title>Strategies of tolerance reflected in two North American maple genomes.</title>
        <authorList>
            <person name="McEvoy S.L."/>
            <person name="Sezen U.U."/>
            <person name="Trouern-Trend A."/>
            <person name="McMahon S.M."/>
            <person name="Schaberg P.G."/>
            <person name="Yang J."/>
            <person name="Wegrzyn J.L."/>
            <person name="Swenson N.G."/>
        </authorList>
    </citation>
    <scope>NUCLEOTIDE SEQUENCE</scope>
    <source>
        <strain evidence="9">NS2018</strain>
    </source>
</reference>
<keyword evidence="10" id="KW-1185">Reference proteome</keyword>